<keyword evidence="2" id="KW-1185">Reference proteome</keyword>
<gene>
    <name evidence="1" type="ORF">GBF38_017508</name>
</gene>
<proteinExistence type="predicted"/>
<evidence type="ECO:0000313" key="2">
    <source>
        <dbReference type="Proteomes" id="UP000805704"/>
    </source>
</evidence>
<dbReference type="Proteomes" id="UP000805704">
    <property type="component" value="Chromosome 10"/>
</dbReference>
<protein>
    <submittedName>
        <fullName evidence="1">Uncharacterized protein</fullName>
    </submittedName>
</protein>
<dbReference type="EMBL" id="CM024798">
    <property type="protein sequence ID" value="KAG8014361.1"/>
    <property type="molecule type" value="Genomic_DNA"/>
</dbReference>
<reference evidence="1" key="1">
    <citation type="submission" date="2020-04" db="EMBL/GenBank/DDBJ databases">
        <title>A chromosome-scale assembly and high-density genetic map of the yellow drum (Nibea albiflora) genome.</title>
        <authorList>
            <person name="Xu D."/>
            <person name="Zhang W."/>
            <person name="Chen R."/>
            <person name="Tan P."/>
            <person name="Wang L."/>
            <person name="Song H."/>
            <person name="Tian L."/>
            <person name="Zhu Q."/>
            <person name="Wang B."/>
        </authorList>
    </citation>
    <scope>NUCLEOTIDE SEQUENCE</scope>
    <source>
        <strain evidence="1">ZJHYS-2018</strain>
    </source>
</reference>
<comment type="caution">
    <text evidence="1">The sequence shown here is derived from an EMBL/GenBank/DDBJ whole genome shotgun (WGS) entry which is preliminary data.</text>
</comment>
<sequence>MMTRTDSSTAELEDKEAVEEEVISRGQHEQIPNQEFEGGLAVYDQPKGCLSAFGCTLEYRKTILEGHGPVDVPEVTGYSTTELINPMLHEGGIPWHGQAQDCRIKPTVSLGRVFVGKFFLTRTEGRRTEGVTPCTDCKAL</sequence>
<evidence type="ECO:0000313" key="1">
    <source>
        <dbReference type="EMBL" id="KAG8014361.1"/>
    </source>
</evidence>
<organism evidence="1 2">
    <name type="scientific">Nibea albiflora</name>
    <name type="common">Yellow drum</name>
    <name type="synonym">Corvina albiflora</name>
    <dbReference type="NCBI Taxonomy" id="240163"/>
    <lineage>
        <taxon>Eukaryota</taxon>
        <taxon>Metazoa</taxon>
        <taxon>Chordata</taxon>
        <taxon>Craniata</taxon>
        <taxon>Vertebrata</taxon>
        <taxon>Euteleostomi</taxon>
        <taxon>Actinopterygii</taxon>
        <taxon>Neopterygii</taxon>
        <taxon>Teleostei</taxon>
        <taxon>Neoteleostei</taxon>
        <taxon>Acanthomorphata</taxon>
        <taxon>Eupercaria</taxon>
        <taxon>Sciaenidae</taxon>
        <taxon>Nibea</taxon>
    </lineage>
</organism>
<accession>A0ACB7FMK5</accession>
<name>A0ACB7FMK5_NIBAL</name>